<dbReference type="Proteomes" id="UP000053558">
    <property type="component" value="Unassembled WGS sequence"/>
</dbReference>
<dbReference type="OMA" id="PSHKFQK"/>
<comment type="function">
    <text evidence="10">Acts as a component of the essential kinetochore-associated NDC80 complex, which is required for chromosome segregation and spindle checkpoint activity.</text>
</comment>
<comment type="subcellular location">
    <subcellularLocation>
        <location evidence="10">Chromosome</location>
        <location evidence="10">Centromere</location>
        <location evidence="10">Kinetochore</location>
    </subcellularLocation>
    <subcellularLocation>
        <location evidence="10">Nucleus</location>
    </subcellularLocation>
</comment>
<keyword evidence="9 10" id="KW-0137">Centromere</keyword>
<proteinExistence type="inferred from homology"/>
<feature type="coiled-coil region" evidence="11">
    <location>
        <begin position="510"/>
        <end position="558"/>
    </location>
</feature>
<dbReference type="GO" id="GO:0051315">
    <property type="term" value="P:attachment of mitotic spindle microtubules to kinetochore"/>
    <property type="evidence" value="ECO:0007669"/>
    <property type="project" value="UniProtKB-UniRule"/>
</dbReference>
<dbReference type="InterPro" id="IPR005550">
    <property type="entry name" value="Kinetochore_Ndc80"/>
</dbReference>
<feature type="region of interest" description="Disordered" evidence="12">
    <location>
        <begin position="1"/>
        <end position="99"/>
    </location>
</feature>
<protein>
    <recommendedName>
        <fullName evidence="10">Kinetochore protein NDC80</fullName>
    </recommendedName>
</protein>
<dbReference type="GeneID" id="19211858"/>
<feature type="compositionally biased region" description="Polar residues" evidence="12">
    <location>
        <begin position="59"/>
        <end position="96"/>
    </location>
</feature>
<name>A0A5M3N1U8_CONPW</name>
<keyword evidence="5 10" id="KW-0995">Kinetochore</keyword>
<dbReference type="EMBL" id="JH711574">
    <property type="protein sequence ID" value="EIW85247.1"/>
    <property type="molecule type" value="Genomic_DNA"/>
</dbReference>
<evidence type="ECO:0000256" key="4">
    <source>
        <dbReference type="ARBA" id="ARBA00022776"/>
    </source>
</evidence>
<dbReference type="Gene3D" id="1.10.418.30">
    <property type="entry name" value="Ncd80 complex, Ncd80 subunit"/>
    <property type="match status" value="1"/>
</dbReference>
<evidence type="ECO:0000256" key="11">
    <source>
        <dbReference type="SAM" id="Coils"/>
    </source>
</evidence>
<feature type="coiled-coil region" evidence="11">
    <location>
        <begin position="296"/>
        <end position="330"/>
    </location>
</feature>
<evidence type="ECO:0000256" key="5">
    <source>
        <dbReference type="ARBA" id="ARBA00022838"/>
    </source>
</evidence>
<dbReference type="GO" id="GO:0051301">
    <property type="term" value="P:cell division"/>
    <property type="evidence" value="ECO:0007669"/>
    <property type="project" value="UniProtKB-UniRule"/>
</dbReference>
<dbReference type="Pfam" id="PF03801">
    <property type="entry name" value="Ndc80_HEC"/>
    <property type="match status" value="1"/>
</dbReference>
<dbReference type="Gene3D" id="6.10.250.1950">
    <property type="match status" value="1"/>
</dbReference>
<comment type="similarity">
    <text evidence="1 10">Belongs to the NDC80/HEC1 family.</text>
</comment>
<dbReference type="PANTHER" id="PTHR10643">
    <property type="entry name" value="KINETOCHORE PROTEIN NDC80"/>
    <property type="match status" value="1"/>
</dbReference>
<reference evidence="15" key="1">
    <citation type="journal article" date="2012" name="Science">
        <title>The Paleozoic origin of enzymatic lignin decomposition reconstructed from 31 fungal genomes.</title>
        <authorList>
            <person name="Floudas D."/>
            <person name="Binder M."/>
            <person name="Riley R."/>
            <person name="Barry K."/>
            <person name="Blanchette R.A."/>
            <person name="Henrissat B."/>
            <person name="Martinez A.T."/>
            <person name="Otillar R."/>
            <person name="Spatafora J.W."/>
            <person name="Yadav J.S."/>
            <person name="Aerts A."/>
            <person name="Benoit I."/>
            <person name="Boyd A."/>
            <person name="Carlson A."/>
            <person name="Copeland A."/>
            <person name="Coutinho P.M."/>
            <person name="de Vries R.P."/>
            <person name="Ferreira P."/>
            <person name="Findley K."/>
            <person name="Foster B."/>
            <person name="Gaskell J."/>
            <person name="Glotzer D."/>
            <person name="Gorecki P."/>
            <person name="Heitman J."/>
            <person name="Hesse C."/>
            <person name="Hori C."/>
            <person name="Igarashi K."/>
            <person name="Jurgens J.A."/>
            <person name="Kallen N."/>
            <person name="Kersten P."/>
            <person name="Kohler A."/>
            <person name="Kuees U."/>
            <person name="Kumar T.K.A."/>
            <person name="Kuo A."/>
            <person name="LaButti K."/>
            <person name="Larrondo L.F."/>
            <person name="Lindquist E."/>
            <person name="Ling A."/>
            <person name="Lombard V."/>
            <person name="Lucas S."/>
            <person name="Lundell T."/>
            <person name="Martin R."/>
            <person name="McLaughlin D.J."/>
            <person name="Morgenstern I."/>
            <person name="Morin E."/>
            <person name="Murat C."/>
            <person name="Nagy L.G."/>
            <person name="Nolan M."/>
            <person name="Ohm R.A."/>
            <person name="Patyshakuliyeva A."/>
            <person name="Rokas A."/>
            <person name="Ruiz-Duenas F.J."/>
            <person name="Sabat G."/>
            <person name="Salamov A."/>
            <person name="Samejima M."/>
            <person name="Schmutz J."/>
            <person name="Slot J.C."/>
            <person name="St John F."/>
            <person name="Stenlid J."/>
            <person name="Sun H."/>
            <person name="Sun S."/>
            <person name="Syed K."/>
            <person name="Tsang A."/>
            <person name="Wiebenga A."/>
            <person name="Young D."/>
            <person name="Pisabarro A."/>
            <person name="Eastwood D.C."/>
            <person name="Martin F."/>
            <person name="Cullen D."/>
            <person name="Grigoriev I.V."/>
            <person name="Hibbett D.S."/>
        </authorList>
    </citation>
    <scope>NUCLEOTIDE SEQUENCE [LARGE SCALE GENOMIC DNA]</scope>
    <source>
        <strain evidence="15">RWD-64-598 SS2</strain>
    </source>
</reference>
<evidence type="ECO:0000256" key="9">
    <source>
        <dbReference type="ARBA" id="ARBA00023328"/>
    </source>
</evidence>
<dbReference type="RefSeq" id="XP_007764790.1">
    <property type="nucleotide sequence ID" value="XM_007766600.1"/>
</dbReference>
<dbReference type="GO" id="GO:0005634">
    <property type="term" value="C:nucleus"/>
    <property type="evidence" value="ECO:0007669"/>
    <property type="project" value="UniProtKB-SubCell"/>
</dbReference>
<dbReference type="OrthoDB" id="7459479at2759"/>
<dbReference type="KEGG" id="cput:CONPUDRAFT_98128"/>
<keyword evidence="2 10" id="KW-0158">Chromosome</keyword>
<dbReference type="PANTHER" id="PTHR10643:SF2">
    <property type="entry name" value="KINETOCHORE PROTEIN NDC80 HOMOLOG"/>
    <property type="match status" value="1"/>
</dbReference>
<evidence type="ECO:0000256" key="3">
    <source>
        <dbReference type="ARBA" id="ARBA00022618"/>
    </source>
</evidence>
<gene>
    <name evidence="14" type="ORF">CONPUDRAFT_98128</name>
</gene>
<keyword evidence="6 11" id="KW-0175">Coiled coil</keyword>
<dbReference type="GO" id="GO:0031262">
    <property type="term" value="C:Ndc80 complex"/>
    <property type="evidence" value="ECO:0007669"/>
    <property type="project" value="UniProtKB-UniRule"/>
</dbReference>
<comment type="caution">
    <text evidence="14">The sequence shown here is derived from an EMBL/GenBank/DDBJ whole genome shotgun (WGS) entry which is preliminary data.</text>
</comment>
<keyword evidence="8 10" id="KW-0131">Cell cycle</keyword>
<keyword evidence="4 10" id="KW-0498">Mitosis</keyword>
<evidence type="ECO:0000256" key="7">
    <source>
        <dbReference type="ARBA" id="ARBA00023242"/>
    </source>
</evidence>
<evidence type="ECO:0000259" key="13">
    <source>
        <dbReference type="Pfam" id="PF03801"/>
    </source>
</evidence>
<evidence type="ECO:0000256" key="12">
    <source>
        <dbReference type="SAM" id="MobiDB-lite"/>
    </source>
</evidence>
<keyword evidence="15" id="KW-1185">Reference proteome</keyword>
<dbReference type="InterPro" id="IPR038273">
    <property type="entry name" value="Ndc80_sf"/>
</dbReference>
<keyword evidence="7 10" id="KW-0539">Nucleus</keyword>
<evidence type="ECO:0000256" key="10">
    <source>
        <dbReference type="RuleBase" id="RU368072"/>
    </source>
</evidence>
<evidence type="ECO:0000256" key="6">
    <source>
        <dbReference type="ARBA" id="ARBA00023054"/>
    </source>
</evidence>
<accession>A0A5M3N1U8</accession>
<keyword evidence="3 10" id="KW-0132">Cell division</keyword>
<organism evidence="14 15">
    <name type="scientific">Coniophora puteana (strain RWD-64-598)</name>
    <name type="common">Brown rot fungus</name>
    <dbReference type="NCBI Taxonomy" id="741705"/>
    <lineage>
        <taxon>Eukaryota</taxon>
        <taxon>Fungi</taxon>
        <taxon>Dikarya</taxon>
        <taxon>Basidiomycota</taxon>
        <taxon>Agaricomycotina</taxon>
        <taxon>Agaricomycetes</taxon>
        <taxon>Agaricomycetidae</taxon>
        <taxon>Boletales</taxon>
        <taxon>Coniophorineae</taxon>
        <taxon>Coniophoraceae</taxon>
        <taxon>Coniophora</taxon>
    </lineage>
</organism>
<evidence type="ECO:0000313" key="15">
    <source>
        <dbReference type="Proteomes" id="UP000053558"/>
    </source>
</evidence>
<feature type="coiled-coil region" evidence="11">
    <location>
        <begin position="366"/>
        <end position="396"/>
    </location>
</feature>
<sequence length="649" mass="73070">MSDILRRSTLHNSVDPYAGARSGIPMPSTIKKPAHQSSMRMSLAGGGMRPPLYPPSGAVPSSNPRQSMLRSQNANPLLQSSTKQNYGRTPMSNSVRRGSVWGGNALVAGPSGSQTMKDPRPIRERSFQAKMRSEIFTWLQATEYDIAPSTLTNITGKDYRAIFHHLVQMLDPFYPFDQRLRFEDEFQPCLRAIKYPFASSIDNKWLAAPGSMHSWPALLAVLYWLVEMGKARLHYLESDDPTLQIPEKVPEEFTDPIHHQTLAFEYFSEAYVAFFHGADVFEDQERTLEEHYGRKNETTVTELAKENALLEQLRSEYEALQSAAAPLEKVQKDHGFLISDRAKFQDCLQRFEARKSHLIDTIAYEKAELESRSSTLEQLKAEQQRLSDVVKEQNLSPEEVIRMNTDHETLTRSLEDLRHKISETHKTVMSLEVSMTNRAAAAEETLDAYINLLNNLGLLPHVNTPQGDIDLVLQLNTATTNPHQMLVGADIRKIIKPTLSTIAESKRSERADVESERIKVDNELDQLTLECENVDEEVGETEKKVAGLNEQADDLRDAAQQESGLSNAEASRLEKELAHARTAALSSGMGAKSRLQALQFSYREQVTKVAKVKDETIRAIAKNSHDIALFKEEVSAQLRHLKEFVEEGS</sequence>
<dbReference type="InterPro" id="IPR055260">
    <property type="entry name" value="Ndc80_CH"/>
</dbReference>
<evidence type="ECO:0000256" key="8">
    <source>
        <dbReference type="ARBA" id="ARBA00023306"/>
    </source>
</evidence>
<evidence type="ECO:0000256" key="2">
    <source>
        <dbReference type="ARBA" id="ARBA00022454"/>
    </source>
</evidence>
<evidence type="ECO:0000256" key="1">
    <source>
        <dbReference type="ARBA" id="ARBA00007050"/>
    </source>
</evidence>
<comment type="subunit">
    <text evidence="10">Component of the NDC80 complex.</text>
</comment>
<evidence type="ECO:0000313" key="14">
    <source>
        <dbReference type="EMBL" id="EIW85247.1"/>
    </source>
</evidence>
<feature type="domain" description="Kinetochore protein Ndc80 CH" evidence="13">
    <location>
        <begin position="111"/>
        <end position="230"/>
    </location>
</feature>
<dbReference type="AlphaFoldDB" id="A0A5M3N1U8"/>